<evidence type="ECO:0000256" key="1">
    <source>
        <dbReference type="ARBA" id="ARBA00022468"/>
    </source>
</evidence>
<evidence type="ECO:0000313" key="5">
    <source>
        <dbReference type="EMBL" id="CCC49378.1"/>
    </source>
</evidence>
<evidence type="ECO:0000256" key="3">
    <source>
        <dbReference type="ARBA" id="ARBA00022737"/>
    </source>
</evidence>
<feature type="compositionally biased region" description="Basic and acidic residues" evidence="4">
    <location>
        <begin position="432"/>
        <end position="453"/>
    </location>
</feature>
<dbReference type="GO" id="GO:0006913">
    <property type="term" value="P:nucleocytoplasmic transport"/>
    <property type="evidence" value="ECO:0007669"/>
    <property type="project" value="TreeGrafter"/>
</dbReference>
<dbReference type="GO" id="GO:0031267">
    <property type="term" value="F:small GTPase binding"/>
    <property type="evidence" value="ECO:0007669"/>
    <property type="project" value="TreeGrafter"/>
</dbReference>
<name>G0TZH4_TRYVY</name>
<evidence type="ECO:0000256" key="2">
    <source>
        <dbReference type="ARBA" id="ARBA00022614"/>
    </source>
</evidence>
<dbReference type="SMART" id="SM00368">
    <property type="entry name" value="LRR_RI"/>
    <property type="match status" value="4"/>
</dbReference>
<dbReference type="EMBL" id="HE573023">
    <property type="protein sequence ID" value="CCC49378.1"/>
    <property type="molecule type" value="Genomic_DNA"/>
</dbReference>
<feature type="compositionally biased region" description="Basic and acidic residues" evidence="4">
    <location>
        <begin position="98"/>
        <end position="111"/>
    </location>
</feature>
<dbReference type="InterPro" id="IPR027038">
    <property type="entry name" value="RanGap"/>
</dbReference>
<dbReference type="Gene3D" id="3.80.10.10">
    <property type="entry name" value="Ribonuclease Inhibitor"/>
    <property type="match status" value="1"/>
</dbReference>
<dbReference type="PANTHER" id="PTHR24113:SF12">
    <property type="entry name" value="RAN GTPASE-ACTIVATING PROTEIN 1"/>
    <property type="match status" value="1"/>
</dbReference>
<dbReference type="GO" id="GO:0005096">
    <property type="term" value="F:GTPase activator activity"/>
    <property type="evidence" value="ECO:0007669"/>
    <property type="project" value="UniProtKB-KW"/>
</dbReference>
<evidence type="ECO:0000256" key="4">
    <source>
        <dbReference type="SAM" id="MobiDB-lite"/>
    </source>
</evidence>
<dbReference type="AlphaFoldDB" id="G0TZH4"/>
<dbReference type="PANTHER" id="PTHR24113">
    <property type="entry name" value="RAN GTPASE-ACTIVATING PROTEIN 1"/>
    <property type="match status" value="1"/>
</dbReference>
<feature type="region of interest" description="Disordered" evidence="4">
    <location>
        <begin position="70"/>
        <end position="111"/>
    </location>
</feature>
<dbReference type="GO" id="GO:0048471">
    <property type="term" value="C:perinuclear region of cytoplasm"/>
    <property type="evidence" value="ECO:0007669"/>
    <property type="project" value="TreeGrafter"/>
</dbReference>
<dbReference type="SUPFAM" id="SSF52047">
    <property type="entry name" value="RNI-like"/>
    <property type="match status" value="1"/>
</dbReference>
<reference evidence="5" key="1">
    <citation type="journal article" date="2012" name="Proc. Natl. Acad. Sci. U.S.A.">
        <title>Antigenic diversity is generated by distinct evolutionary mechanisms in African trypanosome species.</title>
        <authorList>
            <person name="Jackson A.P."/>
            <person name="Berry A."/>
            <person name="Aslett M."/>
            <person name="Allison H.C."/>
            <person name="Burton P."/>
            <person name="Vavrova-Anderson J."/>
            <person name="Brown R."/>
            <person name="Browne H."/>
            <person name="Corton N."/>
            <person name="Hauser H."/>
            <person name="Gamble J."/>
            <person name="Gilderthorp R."/>
            <person name="Marcello L."/>
            <person name="McQuillan J."/>
            <person name="Otto T.D."/>
            <person name="Quail M.A."/>
            <person name="Sanders M.J."/>
            <person name="van Tonder A."/>
            <person name="Ginger M.L."/>
            <person name="Field M.C."/>
            <person name="Barry J.D."/>
            <person name="Hertz-Fowler C."/>
            <person name="Berriman M."/>
        </authorList>
    </citation>
    <scope>NUCLEOTIDE SEQUENCE</scope>
    <source>
        <strain evidence="5">Y486</strain>
    </source>
</reference>
<protein>
    <submittedName>
        <fullName evidence="5">Putative leucine-rich repeat protein (LRRP)</fullName>
    </submittedName>
</protein>
<keyword evidence="3" id="KW-0677">Repeat</keyword>
<sequence>MGVGQSRELIGKLSDDNVFLCTNSEELMEMLRRLQEDTTYKRHDVVSEERMDEDIPGGCADECAVESVGEGARSPSNVGVWPSSGPNTDLPGNVSHDGFAHEQPKDRSKSTVKDVCGTVEAVLIPNHYLGDDGLISGNPSVLQVLAASLKLHTLDIAYNALTSNSIEALLPCATAIVGDLTSDNTRNTTSGFLPPNLQTLNLAGNRVGRVGCERLGEFLAQNPPLRFLSLFHNNLCDNDVEPLLQGLRTNSHLRLLNLGCNNLTGDSLRVLLNVLEENTGVFAVVVLDGPYDKKSFVRLKELAREEAIPDKESAPSAHARALLGKKLLCADLAGRVPLPVDLVREVEALLEPRRVAFLNEIQAEQAEAQAAQMNSSSQKRDVGCLCINSNVSAICIDDLEQRDPERCIGPAESPLSFDAGSARGRRRWRLQEMKEEGEVSPKAKEESQRESGHVMKSGAEAVQMSGVDFVENSRETSRAIVNPLDATEAIETSPMRAYTRRQSRVSIQCGSNILFPETERSSFSLPPIKNSRETSRAIVNPLDATEAIETSPMRAYTRRQSRVSIQCGSNILFPETERSSFSLPPITLLTTHSHTQSSSDEKYISVSTYRKRPSIFSVPSIKTAVSVATTVKRVKGVVVTGRVLNNGFERMTIAPSNVVRGSRKYCWRHVTGPPCRLRACWCDARAAVAQYSGKLHYHCKYEASANEGDDMDVYLQGNARKSPVGGRGRSRQRQKSRARSRATGAGNEEVSTLSRSPASSHAAPCVVYEGCKGTSHRCESLEFCRRPLPDKRPMSFFSSLHPHTATGLQMHVVEH</sequence>
<dbReference type="InterPro" id="IPR032675">
    <property type="entry name" value="LRR_dom_sf"/>
</dbReference>
<feature type="region of interest" description="Disordered" evidence="4">
    <location>
        <begin position="717"/>
        <end position="755"/>
    </location>
</feature>
<proteinExistence type="predicted"/>
<dbReference type="GO" id="GO:0005829">
    <property type="term" value="C:cytosol"/>
    <property type="evidence" value="ECO:0007669"/>
    <property type="project" value="TreeGrafter"/>
</dbReference>
<organism evidence="5">
    <name type="scientific">Trypanosoma vivax (strain Y486)</name>
    <dbReference type="NCBI Taxonomy" id="1055687"/>
    <lineage>
        <taxon>Eukaryota</taxon>
        <taxon>Discoba</taxon>
        <taxon>Euglenozoa</taxon>
        <taxon>Kinetoplastea</taxon>
        <taxon>Metakinetoplastina</taxon>
        <taxon>Trypanosomatida</taxon>
        <taxon>Trypanosomatidae</taxon>
        <taxon>Trypanosoma</taxon>
        <taxon>Duttonella</taxon>
    </lineage>
</organism>
<gene>
    <name evidence="5" type="ORF">TVY486_0706870</name>
</gene>
<accession>G0TZH4</accession>
<dbReference type="InterPro" id="IPR001611">
    <property type="entry name" value="Leu-rich_rpt"/>
</dbReference>
<feature type="region of interest" description="Disordered" evidence="4">
    <location>
        <begin position="432"/>
        <end position="455"/>
    </location>
</feature>
<keyword evidence="2" id="KW-0433">Leucine-rich repeat</keyword>
<dbReference type="Pfam" id="PF13516">
    <property type="entry name" value="LRR_6"/>
    <property type="match status" value="2"/>
</dbReference>
<feature type="compositionally biased region" description="Basic residues" evidence="4">
    <location>
        <begin position="728"/>
        <end position="740"/>
    </location>
</feature>
<keyword evidence="1" id="KW-0343">GTPase activation</keyword>
<dbReference type="GO" id="GO:0005634">
    <property type="term" value="C:nucleus"/>
    <property type="evidence" value="ECO:0007669"/>
    <property type="project" value="TreeGrafter"/>
</dbReference>